<evidence type="ECO:0000313" key="1">
    <source>
        <dbReference type="EMBL" id="MEK0184906.1"/>
    </source>
</evidence>
<evidence type="ECO:0000313" key="2">
    <source>
        <dbReference type="Proteomes" id="UP001384579"/>
    </source>
</evidence>
<proteinExistence type="predicted"/>
<protein>
    <submittedName>
        <fullName evidence="1">Uncharacterized protein</fullName>
    </submittedName>
</protein>
<dbReference type="RefSeq" id="WP_340517822.1">
    <property type="nucleotide sequence ID" value="NZ_JBBLXS010000081.1"/>
</dbReference>
<accession>A0ABU8YKX0</accession>
<sequence length="116" mass="13354">MVKKSQWNFLAVGGGKEVTKLMGYRHFCHFSTKVRSHFFQYLDENAIALFYKIRTDSVLISVKLVSFISFVRSIAPPTLSLTSRWSKISSTTKKAICAIDQTKKLRQSRNRKHTIP</sequence>
<dbReference type="EMBL" id="JBBLXS010000081">
    <property type="protein sequence ID" value="MEK0184906.1"/>
    <property type="molecule type" value="Genomic_DNA"/>
</dbReference>
<organism evidence="1 2">
    <name type="scientific">Microcoleus anatoxicus PTRS2</name>
    <dbReference type="NCBI Taxonomy" id="2705321"/>
    <lineage>
        <taxon>Bacteria</taxon>
        <taxon>Bacillati</taxon>
        <taxon>Cyanobacteriota</taxon>
        <taxon>Cyanophyceae</taxon>
        <taxon>Oscillatoriophycideae</taxon>
        <taxon>Oscillatoriales</taxon>
        <taxon>Microcoleaceae</taxon>
        <taxon>Microcoleus</taxon>
        <taxon>Microcoleus anatoxicus</taxon>
    </lineage>
</organism>
<name>A0ABU8YKX0_9CYAN</name>
<dbReference type="Proteomes" id="UP001384579">
    <property type="component" value="Unassembled WGS sequence"/>
</dbReference>
<comment type="caution">
    <text evidence="1">The sequence shown here is derived from an EMBL/GenBank/DDBJ whole genome shotgun (WGS) entry which is preliminary data.</text>
</comment>
<keyword evidence="2" id="KW-1185">Reference proteome</keyword>
<reference evidence="1 2" key="1">
    <citation type="journal article" date="2020" name="Harmful Algae">
        <title>Molecular and morphological characterization of a novel dihydroanatoxin-a producing Microcoleus species (cyanobacteria) from the Russian River, California, USA.</title>
        <authorList>
            <person name="Conklin K.Y."/>
            <person name="Stancheva R."/>
            <person name="Otten T.G."/>
            <person name="Fadness R."/>
            <person name="Boyer G.L."/>
            <person name="Read B."/>
            <person name="Zhang X."/>
            <person name="Sheath R.G."/>
        </authorList>
    </citation>
    <scope>NUCLEOTIDE SEQUENCE [LARGE SCALE GENOMIC DNA]</scope>
    <source>
        <strain evidence="1 2">PTRS2</strain>
    </source>
</reference>
<gene>
    <name evidence="1" type="ORF">WMG39_08545</name>
</gene>